<keyword evidence="1" id="KW-0812">Transmembrane</keyword>
<keyword evidence="1" id="KW-0472">Membrane</keyword>
<organism evidence="2 3">
    <name type="scientific">Araneus ventricosus</name>
    <name type="common">Orbweaver spider</name>
    <name type="synonym">Epeira ventricosa</name>
    <dbReference type="NCBI Taxonomy" id="182803"/>
    <lineage>
        <taxon>Eukaryota</taxon>
        <taxon>Metazoa</taxon>
        <taxon>Ecdysozoa</taxon>
        <taxon>Arthropoda</taxon>
        <taxon>Chelicerata</taxon>
        <taxon>Arachnida</taxon>
        <taxon>Araneae</taxon>
        <taxon>Araneomorphae</taxon>
        <taxon>Entelegynae</taxon>
        <taxon>Araneoidea</taxon>
        <taxon>Araneidae</taxon>
        <taxon>Araneus</taxon>
    </lineage>
</organism>
<dbReference type="AlphaFoldDB" id="A0A4Y2IPC9"/>
<proteinExistence type="predicted"/>
<dbReference type="Proteomes" id="UP000499080">
    <property type="component" value="Unassembled WGS sequence"/>
</dbReference>
<feature type="transmembrane region" description="Helical" evidence="1">
    <location>
        <begin position="73"/>
        <end position="98"/>
    </location>
</feature>
<dbReference type="EMBL" id="BGPR01002836">
    <property type="protein sequence ID" value="GBM79693.1"/>
    <property type="molecule type" value="Genomic_DNA"/>
</dbReference>
<protein>
    <submittedName>
        <fullName evidence="2">Uncharacterized protein</fullName>
    </submittedName>
</protein>
<evidence type="ECO:0000256" key="1">
    <source>
        <dbReference type="SAM" id="Phobius"/>
    </source>
</evidence>
<sequence>MCLGASTDTKDVIATRKLRKNRVLRPPQSFVTAGVARLFKSFVERVKITCRRINSGKSLRSLFFPPKLNKTNFLFRVFFSLSFLPFLFPPGLLSLLMVRGSEVVKKRAIKEGCSSQKHLSVNHRILSLPFFLFKDALSPEEIESASLSGFASLRLVGNVLKRATECINVE</sequence>
<reference evidence="2 3" key="1">
    <citation type="journal article" date="2019" name="Sci. Rep.">
        <title>Orb-weaving spider Araneus ventricosus genome elucidates the spidroin gene catalogue.</title>
        <authorList>
            <person name="Kono N."/>
            <person name="Nakamura H."/>
            <person name="Ohtoshi R."/>
            <person name="Moran D.A.P."/>
            <person name="Shinohara A."/>
            <person name="Yoshida Y."/>
            <person name="Fujiwara M."/>
            <person name="Mori M."/>
            <person name="Tomita M."/>
            <person name="Arakawa K."/>
        </authorList>
    </citation>
    <scope>NUCLEOTIDE SEQUENCE [LARGE SCALE GENOMIC DNA]</scope>
</reference>
<accession>A0A4Y2IPC9</accession>
<comment type="caution">
    <text evidence="2">The sequence shown here is derived from an EMBL/GenBank/DDBJ whole genome shotgun (WGS) entry which is preliminary data.</text>
</comment>
<gene>
    <name evidence="2" type="ORF">AVEN_71219_1</name>
</gene>
<keyword evidence="1" id="KW-1133">Transmembrane helix</keyword>
<name>A0A4Y2IPC9_ARAVE</name>
<keyword evidence="3" id="KW-1185">Reference proteome</keyword>
<evidence type="ECO:0000313" key="2">
    <source>
        <dbReference type="EMBL" id="GBM79693.1"/>
    </source>
</evidence>
<evidence type="ECO:0000313" key="3">
    <source>
        <dbReference type="Proteomes" id="UP000499080"/>
    </source>
</evidence>